<protein>
    <submittedName>
        <fullName evidence="1">Uncharacterized protein</fullName>
    </submittedName>
</protein>
<accession>A0ABS8L232</accession>
<organism evidence="1 2">
    <name type="scientific">Reyranella aquatilis</name>
    <dbReference type="NCBI Taxonomy" id="2035356"/>
    <lineage>
        <taxon>Bacteria</taxon>
        <taxon>Pseudomonadati</taxon>
        <taxon>Pseudomonadota</taxon>
        <taxon>Alphaproteobacteria</taxon>
        <taxon>Hyphomicrobiales</taxon>
        <taxon>Reyranellaceae</taxon>
        <taxon>Reyranella</taxon>
    </lineage>
</organism>
<dbReference type="RefSeq" id="WP_230553810.1">
    <property type="nucleotide sequence ID" value="NZ_JAJISD010000014.1"/>
</dbReference>
<comment type="caution">
    <text evidence="1">The sequence shown here is derived from an EMBL/GenBank/DDBJ whole genome shotgun (WGS) entry which is preliminary data.</text>
</comment>
<gene>
    <name evidence="1" type="ORF">LJ725_25730</name>
</gene>
<dbReference type="EMBL" id="JAJISD010000014">
    <property type="protein sequence ID" value="MCC8432390.1"/>
    <property type="molecule type" value="Genomic_DNA"/>
</dbReference>
<dbReference type="Proteomes" id="UP001198862">
    <property type="component" value="Unassembled WGS sequence"/>
</dbReference>
<proteinExistence type="predicted"/>
<reference evidence="1 2" key="1">
    <citation type="submission" date="2021-11" db="EMBL/GenBank/DDBJ databases">
        <authorList>
            <person name="Lee D.-H."/>
            <person name="Kim S.-B."/>
        </authorList>
    </citation>
    <scope>NUCLEOTIDE SEQUENCE [LARGE SCALE GENOMIC DNA]</scope>
    <source>
        <strain evidence="1 2">KCTC 52223</strain>
    </source>
</reference>
<name>A0ABS8L232_9HYPH</name>
<sequence>MQDFVRQKNIENLRKQLAGEQLDAAQRRFAERMLAEELAKRDSPCIPRFKERDDRGGSAP</sequence>
<keyword evidence="2" id="KW-1185">Reference proteome</keyword>
<evidence type="ECO:0000313" key="2">
    <source>
        <dbReference type="Proteomes" id="UP001198862"/>
    </source>
</evidence>
<evidence type="ECO:0000313" key="1">
    <source>
        <dbReference type="EMBL" id="MCC8432390.1"/>
    </source>
</evidence>